<gene>
    <name evidence="3" type="ORF">GCM10023184_01830</name>
</gene>
<evidence type="ECO:0000256" key="1">
    <source>
        <dbReference type="ARBA" id="ARBA00022729"/>
    </source>
</evidence>
<accession>A0ABP8G674</accession>
<dbReference type="InterPro" id="IPR029046">
    <property type="entry name" value="LolA/LolB/LppX"/>
</dbReference>
<proteinExistence type="predicted"/>
<evidence type="ECO:0000313" key="3">
    <source>
        <dbReference type="EMBL" id="GAA4317939.1"/>
    </source>
</evidence>
<sequence>MKCCFGFVTLFVCSASVQAQEANALVQQVKARLEKVADYQATAQMDINVPFINAPSSEVQVFYRRPDKFRVQKPQGISVLPKGGVRINLAALLAGNNYTVVDAGTAAVGGFNTRVVKLLPSDESGPVVLSTLYIDAAQPVIRKTTVVAREGGSYEMLFDYGRYTAWGLPDKVTFVFSAKEFKMPKGVTFDYEKSGPKKDPPKGDGKGRVVLTYKSYTINKGVPDAVFKD</sequence>
<evidence type="ECO:0000313" key="4">
    <source>
        <dbReference type="Proteomes" id="UP001501725"/>
    </source>
</evidence>
<keyword evidence="4" id="KW-1185">Reference proteome</keyword>
<name>A0ABP8G674_9BACT</name>
<feature type="signal peptide" evidence="2">
    <location>
        <begin position="1"/>
        <end position="19"/>
    </location>
</feature>
<protein>
    <recommendedName>
        <fullName evidence="5">Outer membrane lipoprotein carrier protein LolA</fullName>
    </recommendedName>
</protein>
<organism evidence="3 4">
    <name type="scientific">Flaviaesturariibacter amylovorans</name>
    <dbReference type="NCBI Taxonomy" id="1084520"/>
    <lineage>
        <taxon>Bacteria</taxon>
        <taxon>Pseudomonadati</taxon>
        <taxon>Bacteroidota</taxon>
        <taxon>Chitinophagia</taxon>
        <taxon>Chitinophagales</taxon>
        <taxon>Chitinophagaceae</taxon>
        <taxon>Flaviaestuariibacter</taxon>
    </lineage>
</organism>
<reference evidence="4" key="1">
    <citation type="journal article" date="2019" name="Int. J. Syst. Evol. Microbiol.">
        <title>The Global Catalogue of Microorganisms (GCM) 10K type strain sequencing project: providing services to taxonomists for standard genome sequencing and annotation.</title>
        <authorList>
            <consortium name="The Broad Institute Genomics Platform"/>
            <consortium name="The Broad Institute Genome Sequencing Center for Infectious Disease"/>
            <person name="Wu L."/>
            <person name="Ma J."/>
        </authorList>
    </citation>
    <scope>NUCLEOTIDE SEQUENCE [LARGE SCALE GENOMIC DNA]</scope>
    <source>
        <strain evidence="4">JCM 17919</strain>
    </source>
</reference>
<feature type="chain" id="PRO_5045942792" description="Outer membrane lipoprotein carrier protein LolA" evidence="2">
    <location>
        <begin position="20"/>
        <end position="229"/>
    </location>
</feature>
<evidence type="ECO:0000256" key="2">
    <source>
        <dbReference type="SAM" id="SignalP"/>
    </source>
</evidence>
<dbReference type="RefSeq" id="WP_345252698.1">
    <property type="nucleotide sequence ID" value="NZ_BAABGY010000001.1"/>
</dbReference>
<dbReference type="SUPFAM" id="SSF89392">
    <property type="entry name" value="Prokaryotic lipoproteins and lipoprotein localization factors"/>
    <property type="match status" value="1"/>
</dbReference>
<keyword evidence="1 2" id="KW-0732">Signal</keyword>
<dbReference type="EMBL" id="BAABGY010000001">
    <property type="protein sequence ID" value="GAA4317939.1"/>
    <property type="molecule type" value="Genomic_DNA"/>
</dbReference>
<evidence type="ECO:0008006" key="5">
    <source>
        <dbReference type="Google" id="ProtNLM"/>
    </source>
</evidence>
<dbReference type="Proteomes" id="UP001501725">
    <property type="component" value="Unassembled WGS sequence"/>
</dbReference>
<comment type="caution">
    <text evidence="3">The sequence shown here is derived from an EMBL/GenBank/DDBJ whole genome shotgun (WGS) entry which is preliminary data.</text>
</comment>